<proteinExistence type="inferred from homology"/>
<dbReference type="Pfam" id="PF00753">
    <property type="entry name" value="Lactamase_B"/>
    <property type="match status" value="1"/>
</dbReference>
<evidence type="ECO:0000313" key="7">
    <source>
        <dbReference type="Proteomes" id="UP000194761"/>
    </source>
</evidence>
<dbReference type="RefSeq" id="WP_086571647.1">
    <property type="nucleotide sequence ID" value="NZ_NGFP01000047.1"/>
</dbReference>
<dbReference type="GO" id="GO:0046872">
    <property type="term" value="F:metal ion binding"/>
    <property type="evidence" value="ECO:0007669"/>
    <property type="project" value="UniProtKB-KW"/>
</dbReference>
<gene>
    <name evidence="6" type="ORF">CA984_12955</name>
</gene>
<dbReference type="Gene3D" id="3.60.15.10">
    <property type="entry name" value="Ribonuclease Z/Hydroxyacylglutathione hydrolase-like"/>
    <property type="match status" value="1"/>
</dbReference>
<protein>
    <submittedName>
        <fullName evidence="6">MBL fold metallo-hydrolase</fullName>
    </submittedName>
</protein>
<dbReference type="InterPro" id="IPR036866">
    <property type="entry name" value="RibonucZ/Hydroxyglut_hydro"/>
</dbReference>
<dbReference type="AlphaFoldDB" id="A0A243RPW4"/>
<comment type="similarity">
    <text evidence="1">Belongs to the metallo-beta-lactamase superfamily.</text>
</comment>
<dbReference type="EMBL" id="NGFP01000047">
    <property type="protein sequence ID" value="OUC96954.1"/>
    <property type="molecule type" value="Genomic_DNA"/>
</dbReference>
<dbReference type="SUPFAM" id="SSF56281">
    <property type="entry name" value="Metallo-hydrolase/oxidoreductase"/>
    <property type="match status" value="1"/>
</dbReference>
<evidence type="ECO:0000256" key="4">
    <source>
        <dbReference type="ARBA" id="ARBA00022833"/>
    </source>
</evidence>
<dbReference type="InterPro" id="IPR051013">
    <property type="entry name" value="MBL_superfamily_lactonases"/>
</dbReference>
<name>A0A243RPW4_9ACTN</name>
<evidence type="ECO:0000259" key="5">
    <source>
        <dbReference type="SMART" id="SM00849"/>
    </source>
</evidence>
<accession>A0A243RPW4</accession>
<dbReference type="GO" id="GO:0016787">
    <property type="term" value="F:hydrolase activity"/>
    <property type="evidence" value="ECO:0007669"/>
    <property type="project" value="UniProtKB-KW"/>
</dbReference>
<dbReference type="InterPro" id="IPR001279">
    <property type="entry name" value="Metallo-B-lactamas"/>
</dbReference>
<keyword evidence="3 6" id="KW-0378">Hydrolase</keyword>
<dbReference type="PANTHER" id="PTHR42978:SF6">
    <property type="entry name" value="QUORUM-QUENCHING LACTONASE YTNP-RELATED"/>
    <property type="match status" value="1"/>
</dbReference>
<keyword evidence="2" id="KW-0479">Metal-binding</keyword>
<evidence type="ECO:0000313" key="6">
    <source>
        <dbReference type="EMBL" id="OUC96954.1"/>
    </source>
</evidence>
<sequence length="312" mass="33277">MTEAIDISATRPTASERAAAVRQGAALMGDRRLRRPSGIRSLQLGELKITYVPDGVAQLRPRGWLPATTGGDWAEHAEYLNDTGHLVAGVGGLLVEYGSRALLIDAGFGPRAVPEDPDHPLIGAVHGGALLDNLERIGRAPGEIEAVAFTHLHPDHLGWACVAPAVFTGADFLVSEREWTGRHLAAAHGVTAGMLAAITLRLRLVREGEEIFPGVRALAMPGHTAGHTAFTITAGGQRLIAFGDALHSPIQVRHPAWSAAADHDPAVSARLRHWLLAELQRPDTIGFGVHFADVVFGRVHQDADGATWRPQP</sequence>
<comment type="caution">
    <text evidence="6">The sequence shown here is derived from an EMBL/GenBank/DDBJ whole genome shotgun (WGS) entry which is preliminary data.</text>
</comment>
<dbReference type="PANTHER" id="PTHR42978">
    <property type="entry name" value="QUORUM-QUENCHING LACTONASE YTNP-RELATED-RELATED"/>
    <property type="match status" value="1"/>
</dbReference>
<keyword evidence="4" id="KW-0862">Zinc</keyword>
<feature type="domain" description="Metallo-beta-lactamase" evidence="5">
    <location>
        <begin position="89"/>
        <end position="290"/>
    </location>
</feature>
<evidence type="ECO:0000256" key="2">
    <source>
        <dbReference type="ARBA" id="ARBA00022723"/>
    </source>
</evidence>
<keyword evidence="7" id="KW-1185">Reference proteome</keyword>
<evidence type="ECO:0000256" key="1">
    <source>
        <dbReference type="ARBA" id="ARBA00007749"/>
    </source>
</evidence>
<dbReference type="Proteomes" id="UP000194761">
    <property type="component" value="Unassembled WGS sequence"/>
</dbReference>
<reference evidence="6 7" key="1">
    <citation type="submission" date="2017-05" db="EMBL/GenBank/DDBJ databases">
        <title>Biotechnological potential of actinobacteria isolated from South African environments.</title>
        <authorList>
            <person name="Le Roes-Hill M."/>
            <person name="Prins A."/>
            <person name="Durrell K.A."/>
        </authorList>
    </citation>
    <scope>NUCLEOTIDE SEQUENCE [LARGE SCALE GENOMIC DNA]</scope>
    <source>
        <strain evidence="6">M26</strain>
    </source>
</reference>
<organism evidence="6 7">
    <name type="scientific">Streptosporangium minutum</name>
    <dbReference type="NCBI Taxonomy" id="569862"/>
    <lineage>
        <taxon>Bacteria</taxon>
        <taxon>Bacillati</taxon>
        <taxon>Actinomycetota</taxon>
        <taxon>Actinomycetes</taxon>
        <taxon>Streptosporangiales</taxon>
        <taxon>Streptosporangiaceae</taxon>
        <taxon>Streptosporangium</taxon>
    </lineage>
</organism>
<evidence type="ECO:0000256" key="3">
    <source>
        <dbReference type="ARBA" id="ARBA00022801"/>
    </source>
</evidence>
<dbReference type="SMART" id="SM00849">
    <property type="entry name" value="Lactamase_B"/>
    <property type="match status" value="1"/>
</dbReference>